<name>A0A917XNV6_9ACTN</name>
<comment type="caution">
    <text evidence="3">The sequence shown here is derived from an EMBL/GenBank/DDBJ whole genome shotgun (WGS) entry which is preliminary data.</text>
</comment>
<feature type="domain" description="Thioesterase" evidence="2">
    <location>
        <begin position="34"/>
        <end position="256"/>
    </location>
</feature>
<sequence>MSAAAPPAPAALCEPAAPTTPWFRRNPVPDPVARLVCFPHAGGVAGAFQHWRRLLPPDVELLAVQYPGRQERLDEPPADSVEQLADLTAEALAPFLGRPLLLFGHSMGSMVAYEVARRVEESHPGVLAHLFVSAQRAPHTGPRGTLHQEPDDRLVARVHLLDNPGAAVYDIAELRPLVLPSLRADYRMVDLYRPRRTVPLKAPITACGGDADPGCHVTELPTWRTATTAGLDVRVFPGGHFYLESQAAELVARISAAVPRDGGPARGDREQ</sequence>
<evidence type="ECO:0000313" key="4">
    <source>
        <dbReference type="Proteomes" id="UP000653411"/>
    </source>
</evidence>
<accession>A0A917XNV6</accession>
<dbReference type="Gene3D" id="3.40.50.1820">
    <property type="entry name" value="alpha/beta hydrolase"/>
    <property type="match status" value="1"/>
</dbReference>
<dbReference type="EMBL" id="BMML01000036">
    <property type="protein sequence ID" value="GGN42451.1"/>
    <property type="molecule type" value="Genomic_DNA"/>
</dbReference>
<comment type="similarity">
    <text evidence="1">Belongs to the thioesterase family.</text>
</comment>
<protein>
    <submittedName>
        <fullName evidence="3">Thioesterase</fullName>
    </submittedName>
</protein>
<keyword evidence="4" id="KW-1185">Reference proteome</keyword>
<dbReference type="InterPro" id="IPR029058">
    <property type="entry name" value="AB_hydrolase_fold"/>
</dbReference>
<dbReference type="AlphaFoldDB" id="A0A917XNV6"/>
<organism evidence="3 4">
    <name type="scientific">Streptomyces fuscichromogenes</name>
    <dbReference type="NCBI Taxonomy" id="1324013"/>
    <lineage>
        <taxon>Bacteria</taxon>
        <taxon>Bacillati</taxon>
        <taxon>Actinomycetota</taxon>
        <taxon>Actinomycetes</taxon>
        <taxon>Kitasatosporales</taxon>
        <taxon>Streptomycetaceae</taxon>
        <taxon>Streptomyces</taxon>
    </lineage>
</organism>
<evidence type="ECO:0000313" key="3">
    <source>
        <dbReference type="EMBL" id="GGN42451.1"/>
    </source>
</evidence>
<dbReference type="InterPro" id="IPR012223">
    <property type="entry name" value="TEII"/>
</dbReference>
<dbReference type="Pfam" id="PF00975">
    <property type="entry name" value="Thioesterase"/>
    <property type="match status" value="1"/>
</dbReference>
<gene>
    <name evidence="3" type="ORF">GCM10011578_091750</name>
</gene>
<dbReference type="InterPro" id="IPR001031">
    <property type="entry name" value="Thioesterase"/>
</dbReference>
<proteinExistence type="inferred from homology"/>
<dbReference type="SUPFAM" id="SSF53474">
    <property type="entry name" value="alpha/beta-Hydrolases"/>
    <property type="match status" value="1"/>
</dbReference>
<dbReference type="RefSeq" id="WP_189268897.1">
    <property type="nucleotide sequence ID" value="NZ_BMML01000036.1"/>
</dbReference>
<dbReference type="PANTHER" id="PTHR11487">
    <property type="entry name" value="THIOESTERASE"/>
    <property type="match status" value="1"/>
</dbReference>
<dbReference type="PANTHER" id="PTHR11487:SF0">
    <property type="entry name" value="S-ACYL FATTY ACID SYNTHASE THIOESTERASE, MEDIUM CHAIN"/>
    <property type="match status" value="1"/>
</dbReference>
<evidence type="ECO:0000259" key="2">
    <source>
        <dbReference type="Pfam" id="PF00975"/>
    </source>
</evidence>
<reference evidence="3" key="2">
    <citation type="submission" date="2020-09" db="EMBL/GenBank/DDBJ databases">
        <authorList>
            <person name="Sun Q."/>
            <person name="Zhou Y."/>
        </authorList>
    </citation>
    <scope>NUCLEOTIDE SEQUENCE</scope>
    <source>
        <strain evidence="3">CGMCC 4.7110</strain>
    </source>
</reference>
<dbReference type="GO" id="GO:0008610">
    <property type="term" value="P:lipid biosynthetic process"/>
    <property type="evidence" value="ECO:0007669"/>
    <property type="project" value="TreeGrafter"/>
</dbReference>
<evidence type="ECO:0000256" key="1">
    <source>
        <dbReference type="ARBA" id="ARBA00007169"/>
    </source>
</evidence>
<reference evidence="3" key="1">
    <citation type="journal article" date="2014" name="Int. J. Syst. Evol. Microbiol.">
        <title>Complete genome sequence of Corynebacterium casei LMG S-19264T (=DSM 44701T), isolated from a smear-ripened cheese.</title>
        <authorList>
            <consortium name="US DOE Joint Genome Institute (JGI-PGF)"/>
            <person name="Walter F."/>
            <person name="Albersmeier A."/>
            <person name="Kalinowski J."/>
            <person name="Ruckert C."/>
        </authorList>
    </citation>
    <scope>NUCLEOTIDE SEQUENCE</scope>
    <source>
        <strain evidence="3">CGMCC 4.7110</strain>
    </source>
</reference>
<dbReference type="Proteomes" id="UP000653411">
    <property type="component" value="Unassembled WGS sequence"/>
</dbReference>